<evidence type="ECO:0000256" key="2">
    <source>
        <dbReference type="SAM" id="SignalP"/>
    </source>
</evidence>
<feature type="region of interest" description="Disordered" evidence="1">
    <location>
        <begin position="205"/>
        <end position="261"/>
    </location>
</feature>
<organism evidence="3 4">
    <name type="scientific">Anas platyrhynchos</name>
    <name type="common">Mallard</name>
    <name type="synonym">Anas boschas</name>
    <dbReference type="NCBI Taxonomy" id="8839"/>
    <lineage>
        <taxon>Eukaryota</taxon>
        <taxon>Metazoa</taxon>
        <taxon>Chordata</taxon>
        <taxon>Craniata</taxon>
        <taxon>Vertebrata</taxon>
        <taxon>Euteleostomi</taxon>
        <taxon>Archelosauria</taxon>
        <taxon>Archosauria</taxon>
        <taxon>Dinosauria</taxon>
        <taxon>Saurischia</taxon>
        <taxon>Theropoda</taxon>
        <taxon>Coelurosauria</taxon>
        <taxon>Aves</taxon>
        <taxon>Neognathae</taxon>
        <taxon>Galloanserae</taxon>
        <taxon>Anseriformes</taxon>
        <taxon>Anatidae</taxon>
        <taxon>Anatinae</taxon>
        <taxon>Anas</taxon>
    </lineage>
</organism>
<evidence type="ECO:0000313" key="4">
    <source>
        <dbReference type="Proteomes" id="UP000296049"/>
    </source>
</evidence>
<feature type="region of interest" description="Disordered" evidence="1">
    <location>
        <begin position="388"/>
        <end position="410"/>
    </location>
</feature>
<accession>R0LHB1</accession>
<sequence length="716" mass="75531">MGGHPRSRVVSCVAALLLHNGNGDGNGDWGPPGPVQCRHVALAGCCEDVLSIAALRPAMTPLPAHAAFQIAEVKLDPTLALLISSKTNSFEFLPRDLRGCGSCGKARLGGKSHQCMGRITAQVFFCLRGTYEALQTVCNAGAGGFGVPVLPPLQLWGGCGGDAGRALCCSERGELQVLQVGPTLCRTTSPGAECPFCSSKSIFPKSQRPQARGEQGADTASLQGADRGHQEPRERQAAPVQWDNGCVGTEAESKTSTGSLEQGTAEVGASLGLCVLRRASNNLKFSFQSLEESTSPASQLCLWLSEDCCPALLCPPGSKQRVLLWDTPPLLQPPGLCSPAEMLLQPQGSLLAAWLLWCLAEYFSSGRQPPEQCQGFASGKCSEDARNVTVPTSRVPSSPEKSQLGRPQLSGWQPRTQPSFPIAAAPGFALSQCSLAVGVAAQAGLQHSSSFAWLKTKPVRALDDIISGPCKDQSRIGFTGIDCLIYADKNKQSKVVEDAVVFSFIDTDLPSDLNVTRNSSGSRPSLLTKPKKAVTITGVYDVSGLCLVDTGERSLSWVLGEGIGGGTAAEDPQPCVLTRPPLAMHLPALGSPCLWCHQLTPVTSPWAPVQGRSLHSWGPLSTLAPGHPGSSKPWLMVFIDPSMSSARKGLVLLACRCPSDTDERSTSCRPPQTRGGLLSQLSLQQRHLVMPASASLFIGKPRCLLLRGGGAVPELA</sequence>
<dbReference type="AlphaFoldDB" id="R0LHB1"/>
<evidence type="ECO:0000256" key="1">
    <source>
        <dbReference type="SAM" id="MobiDB-lite"/>
    </source>
</evidence>
<reference evidence="4" key="1">
    <citation type="journal article" date="2013" name="Nat. Genet.">
        <title>The duck genome and transcriptome provide insight into an avian influenza virus reservoir species.</title>
        <authorList>
            <person name="Huang Y."/>
            <person name="Li Y."/>
            <person name="Burt D.W."/>
            <person name="Chen H."/>
            <person name="Zhang Y."/>
            <person name="Qian W."/>
            <person name="Kim H."/>
            <person name="Gan S."/>
            <person name="Zhao Y."/>
            <person name="Li J."/>
            <person name="Yi K."/>
            <person name="Feng H."/>
            <person name="Zhu P."/>
            <person name="Li B."/>
            <person name="Liu Q."/>
            <person name="Fairley S."/>
            <person name="Magor K.E."/>
            <person name="Du Z."/>
            <person name="Hu X."/>
            <person name="Goodman L."/>
            <person name="Tafer H."/>
            <person name="Vignal A."/>
            <person name="Lee T."/>
            <person name="Kim K.W."/>
            <person name="Sheng Z."/>
            <person name="An Y."/>
            <person name="Searle S."/>
            <person name="Herrero J."/>
            <person name="Groenen M.A."/>
            <person name="Crooijmans R.P."/>
            <person name="Faraut T."/>
            <person name="Cai Q."/>
            <person name="Webster R.G."/>
            <person name="Aldridge J.R."/>
            <person name="Warren W.C."/>
            <person name="Bartschat S."/>
            <person name="Kehr S."/>
            <person name="Marz M."/>
            <person name="Stadler P.F."/>
            <person name="Smith J."/>
            <person name="Kraus R.H."/>
            <person name="Zhao Y."/>
            <person name="Ren L."/>
            <person name="Fei J."/>
            <person name="Morisson M."/>
            <person name="Kaiser P."/>
            <person name="Griffin D.K."/>
            <person name="Rao M."/>
            <person name="Pitel F."/>
            <person name="Wang J."/>
            <person name="Li N."/>
        </authorList>
    </citation>
    <scope>NUCLEOTIDE SEQUENCE [LARGE SCALE GENOMIC DNA]</scope>
</reference>
<feature type="compositionally biased region" description="Polar residues" evidence="1">
    <location>
        <begin position="389"/>
        <end position="401"/>
    </location>
</feature>
<name>R0LHB1_ANAPL</name>
<feature type="signal peptide" evidence="2">
    <location>
        <begin position="1"/>
        <end position="23"/>
    </location>
</feature>
<dbReference type="Proteomes" id="UP000296049">
    <property type="component" value="Unassembled WGS sequence"/>
</dbReference>
<dbReference type="EMBL" id="KB743145">
    <property type="protein sequence ID" value="EOB00970.1"/>
    <property type="molecule type" value="Genomic_DNA"/>
</dbReference>
<gene>
    <name evidence="3" type="ORF">Anapl_00468</name>
</gene>
<evidence type="ECO:0000313" key="3">
    <source>
        <dbReference type="EMBL" id="EOB00970.1"/>
    </source>
</evidence>
<keyword evidence="2" id="KW-0732">Signal</keyword>
<protein>
    <submittedName>
        <fullName evidence="3">Uncharacterized protein</fullName>
    </submittedName>
</protein>
<proteinExistence type="predicted"/>
<feature type="compositionally biased region" description="Basic and acidic residues" evidence="1">
    <location>
        <begin position="226"/>
        <end position="236"/>
    </location>
</feature>
<feature type="chain" id="PRO_5004344374" evidence="2">
    <location>
        <begin position="24"/>
        <end position="716"/>
    </location>
</feature>
<keyword evidence="4" id="KW-1185">Reference proteome</keyword>